<dbReference type="GeneID" id="7202052"/>
<evidence type="ECO:0000313" key="4">
    <source>
        <dbReference type="Proteomes" id="UP000000759"/>
    </source>
</evidence>
<dbReference type="InterPro" id="IPR044861">
    <property type="entry name" value="IPNS-like_FE2OG_OXY"/>
</dbReference>
<accession>B7G2N9</accession>
<dbReference type="Pfam" id="PF03171">
    <property type="entry name" value="2OG-FeII_Oxy"/>
    <property type="match status" value="1"/>
</dbReference>
<dbReference type="AlphaFoldDB" id="B7G2N9"/>
<dbReference type="eggNOG" id="KOG0143">
    <property type="taxonomic scope" value="Eukaryota"/>
</dbReference>
<gene>
    <name evidence="3" type="ORF">PHATRDRAFT_47154</name>
</gene>
<dbReference type="OMA" id="TESERWC"/>
<dbReference type="EMBL" id="CM000614">
    <property type="protein sequence ID" value="EEC47163.1"/>
    <property type="molecule type" value="Genomic_DNA"/>
</dbReference>
<dbReference type="PaxDb" id="2850-Phatr47154"/>
<sequence>MEPQIRRRQTKSRRNRDGLIRFARDRTSQNGEDGIIERLFQLLPTESERWCVDLGAWDGVHLSNTNSLLVATADEHVSAANSTLWHGVLVEADTDRFQHLQQLYVNRGNVCLNVSVSGMSDSPHTLENILKTHGDRISLPSDFDFLCIDIDGADYWVWHDLLKSESYRPRVVCVEFNPTIPDDLIYIPERSDVIRQGCSLAALVELANEYDYVLVETTLYNAFFVPISLYDSYLADEIPDTSIEVLHETTMGTALYQLYDGSIKLWGCKKLLWHRLPMDESKVQMLPRGQRQFPFAPRETKNSLAMSHAVDLRVCYSETSSADQRAICSANLVRQLQKDGFCYVRGTGIARQTCQRALEATHSLLQDADECVRRSCLTTDRARRGYSPMCTENFSSLLGETGPNDLVRKFRVGPVDGHEGGGALLQPNVWPVEGTWDAPTAAAFRAHVEAYYGSICAAATTMVTTICQGILAMYPDLEAALAPLMKESLAHSSILTLLGYRVGSRHKGRSKGPLVAAHTDVGVITVLVFDDGDCATLQRRTGQGDWEDVVLPASVPDDPIFVVNVADCFSELSGGRLPSTIHRVVARPGKTQPRNGCALFVGLDPHEMLCIQDEAMTYECWRKRRIARAQTVHRESSSS</sequence>
<dbReference type="InterPro" id="IPR027443">
    <property type="entry name" value="IPNS-like_sf"/>
</dbReference>
<dbReference type="InterPro" id="IPR050231">
    <property type="entry name" value="Iron_ascorbate_oxido_reductase"/>
</dbReference>
<dbReference type="Pfam" id="PF14226">
    <property type="entry name" value="DIOX_N"/>
    <property type="match status" value="1"/>
</dbReference>
<dbReference type="OrthoDB" id="288590at2759"/>
<dbReference type="RefSeq" id="XP_002181240.1">
    <property type="nucleotide sequence ID" value="XM_002181204.1"/>
</dbReference>
<feature type="domain" description="Isopenicillin N synthase-like Fe(2+) 2OG dioxygenase" evidence="1">
    <location>
        <begin position="515"/>
        <end position="594"/>
    </location>
</feature>
<evidence type="ECO:0000259" key="2">
    <source>
        <dbReference type="Pfam" id="PF14226"/>
    </source>
</evidence>
<dbReference type="HOGENOM" id="CLU_428650_0_0_1"/>
<proteinExistence type="predicted"/>
<dbReference type="PANTHER" id="PTHR47990">
    <property type="entry name" value="2-OXOGLUTARATE (2OG) AND FE(II)-DEPENDENT OXYGENASE SUPERFAMILY PROTEIN-RELATED"/>
    <property type="match status" value="1"/>
</dbReference>
<name>B7G2N9_PHATC</name>
<dbReference type="Gene3D" id="2.60.120.330">
    <property type="entry name" value="B-lactam Antibiotic, Isopenicillin N Synthase, Chain"/>
    <property type="match status" value="1"/>
</dbReference>
<dbReference type="STRING" id="556484.B7G2N9"/>
<dbReference type="SUPFAM" id="SSF51197">
    <property type="entry name" value="Clavaminate synthase-like"/>
    <property type="match status" value="1"/>
</dbReference>
<dbReference type="Proteomes" id="UP000000759">
    <property type="component" value="Chromosome 12"/>
</dbReference>
<evidence type="ECO:0000259" key="1">
    <source>
        <dbReference type="Pfam" id="PF03171"/>
    </source>
</evidence>
<dbReference type="KEGG" id="pti:PHATRDRAFT_47154"/>
<feature type="domain" description="Non-haem dioxygenase N-terminal" evidence="2">
    <location>
        <begin position="321"/>
        <end position="432"/>
    </location>
</feature>
<dbReference type="InterPro" id="IPR026992">
    <property type="entry name" value="DIOX_N"/>
</dbReference>
<evidence type="ECO:0000313" key="3">
    <source>
        <dbReference type="EMBL" id="EEC47163.1"/>
    </source>
</evidence>
<reference evidence="4" key="2">
    <citation type="submission" date="2008-08" db="EMBL/GenBank/DDBJ databases">
        <authorList>
            <consortium name="Diatom Consortium"/>
            <person name="Grigoriev I."/>
            <person name="Grimwood J."/>
            <person name="Kuo A."/>
            <person name="Otillar R.P."/>
            <person name="Salamov A."/>
            <person name="Detter J.C."/>
            <person name="Lindquist E."/>
            <person name="Shapiro H."/>
            <person name="Lucas S."/>
            <person name="Glavina del Rio T."/>
            <person name="Pitluck S."/>
            <person name="Rokhsar D."/>
            <person name="Bowler C."/>
        </authorList>
    </citation>
    <scope>GENOME REANNOTATION</scope>
    <source>
        <strain evidence="4">CCAP 1055/1</strain>
    </source>
</reference>
<keyword evidence="4" id="KW-1185">Reference proteome</keyword>
<organism evidence="3 4">
    <name type="scientific">Phaeodactylum tricornutum (strain CCAP 1055/1)</name>
    <dbReference type="NCBI Taxonomy" id="556484"/>
    <lineage>
        <taxon>Eukaryota</taxon>
        <taxon>Sar</taxon>
        <taxon>Stramenopiles</taxon>
        <taxon>Ochrophyta</taxon>
        <taxon>Bacillariophyta</taxon>
        <taxon>Bacillariophyceae</taxon>
        <taxon>Bacillariophycidae</taxon>
        <taxon>Naviculales</taxon>
        <taxon>Phaeodactylaceae</taxon>
        <taxon>Phaeodactylum</taxon>
    </lineage>
</organism>
<protein>
    <submittedName>
        <fullName evidence="3">Iron ion binding protein</fullName>
    </submittedName>
</protein>
<reference evidence="3 4" key="1">
    <citation type="journal article" date="2008" name="Nature">
        <title>The Phaeodactylum genome reveals the evolutionary history of diatom genomes.</title>
        <authorList>
            <person name="Bowler C."/>
            <person name="Allen A.E."/>
            <person name="Badger J.H."/>
            <person name="Grimwood J."/>
            <person name="Jabbari K."/>
            <person name="Kuo A."/>
            <person name="Maheswari U."/>
            <person name="Martens C."/>
            <person name="Maumus F."/>
            <person name="Otillar R.P."/>
            <person name="Rayko E."/>
            <person name="Salamov A."/>
            <person name="Vandepoele K."/>
            <person name="Beszteri B."/>
            <person name="Gruber A."/>
            <person name="Heijde M."/>
            <person name="Katinka M."/>
            <person name="Mock T."/>
            <person name="Valentin K."/>
            <person name="Verret F."/>
            <person name="Berges J.A."/>
            <person name="Brownlee C."/>
            <person name="Cadoret J.P."/>
            <person name="Chiovitti A."/>
            <person name="Choi C.J."/>
            <person name="Coesel S."/>
            <person name="De Martino A."/>
            <person name="Detter J.C."/>
            <person name="Durkin C."/>
            <person name="Falciatore A."/>
            <person name="Fournet J."/>
            <person name="Haruta M."/>
            <person name="Huysman M.J."/>
            <person name="Jenkins B.D."/>
            <person name="Jiroutova K."/>
            <person name="Jorgensen R.E."/>
            <person name="Joubert Y."/>
            <person name="Kaplan A."/>
            <person name="Kroger N."/>
            <person name="Kroth P.G."/>
            <person name="La Roche J."/>
            <person name="Lindquist E."/>
            <person name="Lommer M."/>
            <person name="Martin-Jezequel V."/>
            <person name="Lopez P.J."/>
            <person name="Lucas S."/>
            <person name="Mangogna M."/>
            <person name="McGinnis K."/>
            <person name="Medlin L.K."/>
            <person name="Montsant A."/>
            <person name="Oudot-Le Secq M.P."/>
            <person name="Napoli C."/>
            <person name="Obornik M."/>
            <person name="Parker M.S."/>
            <person name="Petit J.L."/>
            <person name="Porcel B.M."/>
            <person name="Poulsen N."/>
            <person name="Robison M."/>
            <person name="Rychlewski L."/>
            <person name="Rynearson T.A."/>
            <person name="Schmutz J."/>
            <person name="Shapiro H."/>
            <person name="Siaut M."/>
            <person name="Stanley M."/>
            <person name="Sussman M.R."/>
            <person name="Taylor A.R."/>
            <person name="Vardi A."/>
            <person name="von Dassow P."/>
            <person name="Vyverman W."/>
            <person name="Willis A."/>
            <person name="Wyrwicz L.S."/>
            <person name="Rokhsar D.S."/>
            <person name="Weissenbach J."/>
            <person name="Armbrust E.V."/>
            <person name="Green B.R."/>
            <person name="Van de Peer Y."/>
            <person name="Grigoriev I.V."/>
        </authorList>
    </citation>
    <scope>NUCLEOTIDE SEQUENCE [LARGE SCALE GENOMIC DNA]</scope>
    <source>
        <strain evidence="3 4">CCAP 1055/1</strain>
    </source>
</reference>
<dbReference type="InParanoid" id="B7G2N9"/>